<dbReference type="GO" id="GO:0019546">
    <property type="term" value="P:L-arginine deiminase pathway"/>
    <property type="evidence" value="ECO:0007669"/>
    <property type="project" value="TreeGrafter"/>
</dbReference>
<keyword evidence="2" id="KW-1185">Reference proteome</keyword>
<dbReference type="RefSeq" id="WP_038481529.1">
    <property type="nucleotide sequence ID" value="NZ_CP003923.1"/>
</dbReference>
<dbReference type="PANTHER" id="PTHR47271:SF2">
    <property type="entry name" value="ARGININE DEIMINASE"/>
    <property type="match status" value="1"/>
</dbReference>
<dbReference type="SUPFAM" id="SSF55909">
    <property type="entry name" value="Pentein"/>
    <property type="match status" value="1"/>
</dbReference>
<dbReference type="HOGENOM" id="CLU_057463_2_0_9"/>
<proteinExistence type="predicted"/>
<sequence>MGNEKVYCTTEFDPLKEVLVCEPKFMAIKEPINETQRKYMNENIDQALACKQHQSLVDTMRKEGIDVKVLPPNEAFPEQIFMRDSGFTIEDTLYVGRMESSVRQGEEKKLTAFLDSIERQFYSLHEGTIEGGDVIVTKDVVFVGASGRTSQNSIDELKANHKEKQFEWITFDHKFLHLDCVFQPVSDHEALLYPDAIEATSLKKLTDRYDCIEVTKEEQFYLSVNVLSIGHKRVIALPQNKKTNDALRARGYTIIEIDFSEIIKSGGSFRCVTLPVLRKS</sequence>
<dbReference type="eggNOG" id="COG1834">
    <property type="taxonomic scope" value="Bacteria"/>
</dbReference>
<keyword evidence="1" id="KW-0378">Hydrolase</keyword>
<reference evidence="1 2" key="1">
    <citation type="journal article" date="2014" name="Gene">
        <title>A comparative genomic analysis of the alkalitolerant soil bacterium Bacillus lehensis G1.</title>
        <authorList>
            <person name="Noor Y.M."/>
            <person name="Samsulrizal N.H."/>
            <person name="Jema'on N.A."/>
            <person name="Low K.O."/>
            <person name="Ramli A.N."/>
            <person name="Alias N.I."/>
            <person name="Damis S.I."/>
            <person name="Fuzi S.F."/>
            <person name="Isa M.N."/>
            <person name="Murad A.M."/>
            <person name="Raih M.F."/>
            <person name="Bakar F.D."/>
            <person name="Najimudin N."/>
            <person name="Mahadi N.M."/>
            <person name="Illias R.M."/>
        </authorList>
    </citation>
    <scope>NUCLEOTIDE SEQUENCE [LARGE SCALE GENOMIC DNA]</scope>
    <source>
        <strain evidence="1 2">G1</strain>
    </source>
</reference>
<dbReference type="PATRIC" id="fig|1246626.3.peg.2565"/>
<dbReference type="STRING" id="1246626.BleG1_2572"/>
<dbReference type="EMBL" id="CP003923">
    <property type="protein sequence ID" value="AIC95139.1"/>
    <property type="molecule type" value="Genomic_DNA"/>
</dbReference>
<organism evidence="1 2">
    <name type="scientific">Shouchella lehensis G1</name>
    <dbReference type="NCBI Taxonomy" id="1246626"/>
    <lineage>
        <taxon>Bacteria</taxon>
        <taxon>Bacillati</taxon>
        <taxon>Bacillota</taxon>
        <taxon>Bacilli</taxon>
        <taxon>Bacillales</taxon>
        <taxon>Bacillaceae</taxon>
        <taxon>Shouchella</taxon>
    </lineage>
</organism>
<dbReference type="Pfam" id="PF19420">
    <property type="entry name" value="DDAH_eukar"/>
    <property type="match status" value="1"/>
</dbReference>
<evidence type="ECO:0000313" key="2">
    <source>
        <dbReference type="Proteomes" id="UP000027142"/>
    </source>
</evidence>
<evidence type="ECO:0000313" key="1">
    <source>
        <dbReference type="EMBL" id="AIC95139.1"/>
    </source>
</evidence>
<dbReference type="GO" id="GO:0016990">
    <property type="term" value="F:arginine deiminase activity"/>
    <property type="evidence" value="ECO:0007669"/>
    <property type="project" value="TreeGrafter"/>
</dbReference>
<dbReference type="OrthoDB" id="9814070at2"/>
<name>A0A060M4Y3_9BACI</name>
<protein>
    <submittedName>
        <fullName evidence="1">N-dimethylarginine dimethylaminohydrolase</fullName>
    </submittedName>
</protein>
<gene>
    <name evidence="1" type="ORF">BleG1_2572</name>
</gene>
<accession>A0A060M4Y3</accession>
<dbReference type="Gene3D" id="3.75.10.10">
    <property type="entry name" value="L-arginine/glycine Amidinotransferase, Chain A"/>
    <property type="match status" value="1"/>
</dbReference>
<dbReference type="Proteomes" id="UP000027142">
    <property type="component" value="Chromosome"/>
</dbReference>
<dbReference type="AlphaFoldDB" id="A0A060M4Y3"/>
<dbReference type="PANTHER" id="PTHR47271">
    <property type="entry name" value="ARGININE DEIMINASE"/>
    <property type="match status" value="1"/>
</dbReference>
<dbReference type="KEGG" id="ble:BleG1_2572"/>